<dbReference type="EMBL" id="MU001806">
    <property type="protein sequence ID" value="KAF2797453.1"/>
    <property type="molecule type" value="Genomic_DNA"/>
</dbReference>
<feature type="domain" description="BTB" evidence="1">
    <location>
        <begin position="18"/>
        <end position="84"/>
    </location>
</feature>
<dbReference type="OrthoDB" id="3792655at2759"/>
<sequence length="322" mass="37408">MDSLTEATAQLSVVANTKDLTLICGDDVYRLNKKVLMHQSPYFALVCSMGRAETENRLILHQTRQKYVRALFHFFKRGTYHGPVKTARFHTPVWENNCDNPAGEENGMTLELWSEDPAVLEHFPELEDTCFIDGDKAVRACKLITNHELFPKHNDRAFQSIGSFDPNYYRCQLDLLPTPIKLELCTYFSHLGTRSDDYDSNPVFHAYMFDTAVKYMVERMKSPIVQAFREGVEPWKNTSLFPETSFLTAVEIIWAAKFPVEDGKDNELVEALVEVMAENWGWMRHDEDIRMLMMNPEYEQLYYTVAQEAEALCKDWEEKLRS</sequence>
<dbReference type="Gene3D" id="3.30.710.10">
    <property type="entry name" value="Potassium Channel Kv1.1, Chain A"/>
    <property type="match status" value="1"/>
</dbReference>
<evidence type="ECO:0000313" key="2">
    <source>
        <dbReference type="EMBL" id="KAF2797453.1"/>
    </source>
</evidence>
<gene>
    <name evidence="2" type="ORF">K505DRAFT_358417</name>
</gene>
<dbReference type="CDD" id="cd18186">
    <property type="entry name" value="BTB_POZ_ZBTB_KLHL-like"/>
    <property type="match status" value="1"/>
</dbReference>
<organism evidence="2 3">
    <name type="scientific">Melanomma pulvis-pyrius CBS 109.77</name>
    <dbReference type="NCBI Taxonomy" id="1314802"/>
    <lineage>
        <taxon>Eukaryota</taxon>
        <taxon>Fungi</taxon>
        <taxon>Dikarya</taxon>
        <taxon>Ascomycota</taxon>
        <taxon>Pezizomycotina</taxon>
        <taxon>Dothideomycetes</taxon>
        <taxon>Pleosporomycetidae</taxon>
        <taxon>Pleosporales</taxon>
        <taxon>Melanommataceae</taxon>
        <taxon>Melanomma</taxon>
    </lineage>
</organism>
<evidence type="ECO:0000313" key="3">
    <source>
        <dbReference type="Proteomes" id="UP000799757"/>
    </source>
</evidence>
<protein>
    <recommendedName>
        <fullName evidence="1">BTB domain-containing protein</fullName>
    </recommendedName>
</protein>
<name>A0A6A6XMU4_9PLEO</name>
<dbReference type="AlphaFoldDB" id="A0A6A6XMU4"/>
<accession>A0A6A6XMU4</accession>
<evidence type="ECO:0000259" key="1">
    <source>
        <dbReference type="PROSITE" id="PS50097"/>
    </source>
</evidence>
<dbReference type="InterPro" id="IPR011333">
    <property type="entry name" value="SKP1/BTB/POZ_sf"/>
</dbReference>
<dbReference type="PROSITE" id="PS50097">
    <property type="entry name" value="BTB"/>
    <property type="match status" value="1"/>
</dbReference>
<proteinExistence type="predicted"/>
<dbReference type="InterPro" id="IPR000210">
    <property type="entry name" value="BTB/POZ_dom"/>
</dbReference>
<dbReference type="Proteomes" id="UP000799757">
    <property type="component" value="Unassembled WGS sequence"/>
</dbReference>
<reference evidence="2" key="1">
    <citation type="journal article" date="2020" name="Stud. Mycol.">
        <title>101 Dothideomycetes genomes: a test case for predicting lifestyles and emergence of pathogens.</title>
        <authorList>
            <person name="Haridas S."/>
            <person name="Albert R."/>
            <person name="Binder M."/>
            <person name="Bloem J."/>
            <person name="Labutti K."/>
            <person name="Salamov A."/>
            <person name="Andreopoulos B."/>
            <person name="Baker S."/>
            <person name="Barry K."/>
            <person name="Bills G."/>
            <person name="Bluhm B."/>
            <person name="Cannon C."/>
            <person name="Castanera R."/>
            <person name="Culley D."/>
            <person name="Daum C."/>
            <person name="Ezra D."/>
            <person name="Gonzalez J."/>
            <person name="Henrissat B."/>
            <person name="Kuo A."/>
            <person name="Liang C."/>
            <person name="Lipzen A."/>
            <person name="Lutzoni F."/>
            <person name="Magnuson J."/>
            <person name="Mondo S."/>
            <person name="Nolan M."/>
            <person name="Ohm R."/>
            <person name="Pangilinan J."/>
            <person name="Park H.-J."/>
            <person name="Ramirez L."/>
            <person name="Alfaro M."/>
            <person name="Sun H."/>
            <person name="Tritt A."/>
            <person name="Yoshinaga Y."/>
            <person name="Zwiers L.-H."/>
            <person name="Turgeon B."/>
            <person name="Goodwin S."/>
            <person name="Spatafora J."/>
            <person name="Crous P."/>
            <person name="Grigoriev I."/>
        </authorList>
    </citation>
    <scope>NUCLEOTIDE SEQUENCE</scope>
    <source>
        <strain evidence="2">CBS 109.77</strain>
    </source>
</reference>
<keyword evidence="3" id="KW-1185">Reference proteome</keyword>